<dbReference type="RefSeq" id="WP_023790045.1">
    <property type="nucleotide sequence ID" value="NC_022998.1"/>
</dbReference>
<organism evidence="2 3">
    <name type="scientific">Spiroplasma apis B31</name>
    <dbReference type="NCBI Taxonomy" id="1276258"/>
    <lineage>
        <taxon>Bacteria</taxon>
        <taxon>Bacillati</taxon>
        <taxon>Mycoplasmatota</taxon>
        <taxon>Mollicutes</taxon>
        <taxon>Entomoplasmatales</taxon>
        <taxon>Spiroplasmataceae</taxon>
        <taxon>Spiroplasma</taxon>
    </lineage>
</organism>
<evidence type="ECO:0000313" key="2">
    <source>
        <dbReference type="EMBL" id="AHB36698.1"/>
    </source>
</evidence>
<accession>V5RJP3</accession>
<dbReference type="InterPro" id="IPR027417">
    <property type="entry name" value="P-loop_NTPase"/>
</dbReference>
<dbReference type="STRING" id="1276258.SAPIS_v1c08530"/>
<dbReference type="SMART" id="SM00382">
    <property type="entry name" value="AAA"/>
    <property type="match status" value="1"/>
</dbReference>
<dbReference type="InterPro" id="IPR003593">
    <property type="entry name" value="AAA+_ATPase"/>
</dbReference>
<feature type="domain" description="AAA+ ATPase" evidence="1">
    <location>
        <begin position="138"/>
        <end position="265"/>
    </location>
</feature>
<proteinExistence type="predicted"/>
<reference evidence="2 3" key="1">
    <citation type="journal article" date="2014" name="Genome Announc.">
        <title>Complete Genome Sequence of Spiroplasma apis B31T (ATCC 33834), a Bacterium Associated with May Disease of Honeybees (Apis mellifera).</title>
        <authorList>
            <person name="Ku C."/>
            <person name="Lo W.S."/>
            <person name="Chen L.L."/>
            <person name="Kuo C.H."/>
        </authorList>
    </citation>
    <scope>NUCLEOTIDE SEQUENCE [LARGE SCALE GENOMIC DNA]</scope>
    <source>
        <strain evidence="2">B31</strain>
    </source>
</reference>
<protein>
    <submittedName>
        <fullName evidence="2">Primosomal protein DnaI</fullName>
    </submittedName>
</protein>
<dbReference type="Gene3D" id="3.40.50.300">
    <property type="entry name" value="P-loop containing nucleotide triphosphate hydrolases"/>
    <property type="match status" value="1"/>
</dbReference>
<sequence length="296" mass="34744">MEQLSLDLLKQDKELKKLVDKYNISDKVLSENMIVLSRFKRDFVLCEPNQPLSMCKQSIPGVQQKLSFLNNTFYVTSKNCQHWVFENKDYKLQKNILYADYDFKEVPETIEEFLNSDKAKNLDGNLEKLLIGLNKTKTEKGFYVYGEPGIGKTYIMKLLANTYAKLDKKVILVTVNKLIKKVKETFKSLESNDYNKFFDQCCDVDVLILDDIGSEIVSDWSRDELLFGLLNTRMENKKLTFFTSNFSIPELETHYLNKKIRDQSLMKFEKMKTLRFTERIKGLSFCVRLHGSNKRY</sequence>
<gene>
    <name evidence="2" type="primary">dnaI</name>
    <name evidence="2" type="ORF">SAPIS_v1c08530</name>
</gene>
<dbReference type="Proteomes" id="UP000018550">
    <property type="component" value="Chromosome"/>
</dbReference>
<dbReference type="InterPro" id="IPR013317">
    <property type="entry name" value="DnaA_dom"/>
</dbReference>
<evidence type="ECO:0000313" key="3">
    <source>
        <dbReference type="Proteomes" id="UP000018550"/>
    </source>
</evidence>
<dbReference type="eggNOG" id="COG1484">
    <property type="taxonomic scope" value="Bacteria"/>
</dbReference>
<dbReference type="EMBL" id="CP006682">
    <property type="protein sequence ID" value="AHB36698.1"/>
    <property type="molecule type" value="Genomic_DNA"/>
</dbReference>
<evidence type="ECO:0000259" key="1">
    <source>
        <dbReference type="SMART" id="SM00382"/>
    </source>
</evidence>
<dbReference type="CDD" id="cd00009">
    <property type="entry name" value="AAA"/>
    <property type="match status" value="1"/>
</dbReference>
<keyword evidence="3" id="KW-1185">Reference proteome</keyword>
<dbReference type="GO" id="GO:0006260">
    <property type="term" value="P:DNA replication"/>
    <property type="evidence" value="ECO:0007669"/>
    <property type="project" value="TreeGrafter"/>
</dbReference>
<name>V5RJP3_SPIAP</name>
<dbReference type="PANTHER" id="PTHR30050">
    <property type="entry name" value="CHROMOSOMAL REPLICATION INITIATOR PROTEIN DNAA"/>
    <property type="match status" value="1"/>
</dbReference>
<dbReference type="OrthoDB" id="61127at2"/>
<dbReference type="KEGG" id="sapi:SAPIS_v1c08530"/>
<dbReference type="AlphaFoldDB" id="V5RJP3"/>
<dbReference type="SUPFAM" id="SSF52540">
    <property type="entry name" value="P-loop containing nucleoside triphosphate hydrolases"/>
    <property type="match status" value="1"/>
</dbReference>
<dbReference type="HOGENOM" id="CLU_077384_0_0_14"/>
<dbReference type="Pfam" id="PF00308">
    <property type="entry name" value="Bac_DnaA"/>
    <property type="match status" value="1"/>
</dbReference>
<dbReference type="PATRIC" id="fig|1276258.3.peg.874"/>
<dbReference type="PANTHER" id="PTHR30050:SF8">
    <property type="entry name" value="PRIMOSOMAL PROTEIN DNAI"/>
    <property type="match status" value="1"/>
</dbReference>